<gene>
    <name evidence="1" type="ORF">E1292_49815</name>
</gene>
<accession>A0A4R4U4Y2</accession>
<sequence length="154" mass="17336">MGGGVSSEVARLAFFAGAWEGHGKFLDTGIAQPVLRVEGAFRHRGHWLEQRFSWIEQGEGLDVLEATRLWGYDAAERRFVSEWFDSRGRRATVTSPGWTGDRLVAEAVILDGGHRVQARETFVRVGDDEWRHLAEADTGQGWTLIEEQTLRRVG</sequence>
<proteinExistence type="predicted"/>
<organism evidence="1 2">
    <name type="scientific">Nonomuraea deserti</name>
    <dbReference type="NCBI Taxonomy" id="1848322"/>
    <lineage>
        <taxon>Bacteria</taxon>
        <taxon>Bacillati</taxon>
        <taxon>Actinomycetota</taxon>
        <taxon>Actinomycetes</taxon>
        <taxon>Streptosporangiales</taxon>
        <taxon>Streptosporangiaceae</taxon>
        <taxon>Nonomuraea</taxon>
    </lineage>
</organism>
<dbReference type="EMBL" id="SMKO01000358">
    <property type="protein sequence ID" value="TDC83634.1"/>
    <property type="molecule type" value="Genomic_DNA"/>
</dbReference>
<dbReference type="AlphaFoldDB" id="A0A4R4U4Y2"/>
<evidence type="ECO:0000313" key="2">
    <source>
        <dbReference type="Proteomes" id="UP000295258"/>
    </source>
</evidence>
<dbReference type="Proteomes" id="UP000295258">
    <property type="component" value="Unassembled WGS sequence"/>
</dbReference>
<evidence type="ECO:0000313" key="1">
    <source>
        <dbReference type="EMBL" id="TDC83634.1"/>
    </source>
</evidence>
<comment type="caution">
    <text evidence="1">The sequence shown here is derived from an EMBL/GenBank/DDBJ whole genome shotgun (WGS) entry which is preliminary data.</text>
</comment>
<reference evidence="1 2" key="1">
    <citation type="submission" date="2019-03" db="EMBL/GenBank/DDBJ databases">
        <title>Draft genome sequences of novel Actinobacteria.</title>
        <authorList>
            <person name="Sahin N."/>
            <person name="Ay H."/>
            <person name="Saygin H."/>
        </authorList>
    </citation>
    <scope>NUCLEOTIDE SEQUENCE [LARGE SCALE GENOMIC DNA]</scope>
    <source>
        <strain evidence="1 2">KC310</strain>
    </source>
</reference>
<keyword evidence="2" id="KW-1185">Reference proteome</keyword>
<protein>
    <submittedName>
        <fullName evidence="1">DUF1579 domain-containing protein</fullName>
    </submittedName>
</protein>
<name>A0A4R4U4Y2_9ACTN</name>